<dbReference type="GO" id="GO:0005829">
    <property type="term" value="C:cytosol"/>
    <property type="evidence" value="ECO:0007669"/>
    <property type="project" value="TreeGrafter"/>
</dbReference>
<keyword evidence="3" id="KW-0699">rRNA-binding</keyword>
<gene>
    <name evidence="3" type="primary">bipA</name>
    <name evidence="5" type="ORF">AVDCRST_MAG73-327</name>
</gene>
<dbReference type="NCBIfam" id="TIGR00231">
    <property type="entry name" value="small_GTP"/>
    <property type="match status" value="1"/>
</dbReference>
<dbReference type="GO" id="GO:0043022">
    <property type="term" value="F:ribosome binding"/>
    <property type="evidence" value="ECO:0007669"/>
    <property type="project" value="UniProtKB-UniRule"/>
</dbReference>
<evidence type="ECO:0000256" key="3">
    <source>
        <dbReference type="HAMAP-Rule" id="MF_00849"/>
    </source>
</evidence>
<dbReference type="SUPFAM" id="SSF52540">
    <property type="entry name" value="P-loop containing nucleoside triphosphate hydrolases"/>
    <property type="match status" value="1"/>
</dbReference>
<dbReference type="EMBL" id="CADCWE010000019">
    <property type="protein sequence ID" value="CAA9523482.1"/>
    <property type="molecule type" value="Genomic_DNA"/>
</dbReference>
<dbReference type="EC" id="3.6.5.-" evidence="3"/>
<organism evidence="5">
    <name type="scientific">uncultured Thermomicrobiales bacterium</name>
    <dbReference type="NCBI Taxonomy" id="1645740"/>
    <lineage>
        <taxon>Bacteria</taxon>
        <taxon>Pseudomonadati</taxon>
        <taxon>Thermomicrobiota</taxon>
        <taxon>Thermomicrobia</taxon>
        <taxon>Thermomicrobiales</taxon>
        <taxon>environmental samples</taxon>
    </lineage>
</organism>
<comment type="catalytic activity">
    <reaction evidence="3">
        <text>GTP + H2O = GDP + phosphate + H(+)</text>
        <dbReference type="Rhea" id="RHEA:19669"/>
        <dbReference type="ChEBI" id="CHEBI:15377"/>
        <dbReference type="ChEBI" id="CHEBI:15378"/>
        <dbReference type="ChEBI" id="CHEBI:37565"/>
        <dbReference type="ChEBI" id="CHEBI:43474"/>
        <dbReference type="ChEBI" id="CHEBI:58189"/>
    </reaction>
</comment>
<evidence type="ECO:0000259" key="4">
    <source>
        <dbReference type="PROSITE" id="PS51722"/>
    </source>
</evidence>
<dbReference type="Pfam" id="PF00679">
    <property type="entry name" value="EFG_C"/>
    <property type="match status" value="1"/>
</dbReference>
<dbReference type="FunFam" id="3.30.70.240:FF:000002">
    <property type="entry name" value="GTP-binding protein TypA"/>
    <property type="match status" value="1"/>
</dbReference>
<dbReference type="PROSITE" id="PS51722">
    <property type="entry name" value="G_TR_2"/>
    <property type="match status" value="1"/>
</dbReference>
<dbReference type="GO" id="GO:0005525">
    <property type="term" value="F:GTP binding"/>
    <property type="evidence" value="ECO:0007669"/>
    <property type="project" value="UniProtKB-UniRule"/>
</dbReference>
<dbReference type="InterPro" id="IPR031157">
    <property type="entry name" value="G_TR_CS"/>
</dbReference>
<dbReference type="CDD" id="cd01891">
    <property type="entry name" value="TypA_BipA"/>
    <property type="match status" value="1"/>
</dbReference>
<protein>
    <recommendedName>
        <fullName evidence="3">Large ribosomal subunit assembly factor BipA</fullName>
        <ecNumber evidence="3">3.6.5.-</ecNumber>
    </recommendedName>
    <alternativeName>
        <fullName evidence="3">GTP-binding protein BipA</fullName>
    </alternativeName>
</protein>
<keyword evidence="3" id="KW-0378">Hydrolase</keyword>
<dbReference type="InterPro" id="IPR005225">
    <property type="entry name" value="Small_GTP-bd"/>
</dbReference>
<dbReference type="InterPro" id="IPR009000">
    <property type="entry name" value="Transl_B-barrel_sf"/>
</dbReference>
<dbReference type="FunFam" id="2.40.50.250:FF:000001">
    <property type="entry name" value="GTP-binding protein TypA"/>
    <property type="match status" value="1"/>
</dbReference>
<comment type="function">
    <text evidence="3">A 50S ribosomal subunit assembly protein with GTPase activity, required for 50S subunit assembly at low temperatures, may also play a role in translation. Binds GTP and analogs. Binds the 70S ribosome between the 30S and 50S subunits, in a similar position as ribosome-bound EF-G; it contacts a number of ribosomal proteins, both rRNAs and the A-site tRNA.</text>
</comment>
<dbReference type="GO" id="GO:0000049">
    <property type="term" value="F:tRNA binding"/>
    <property type="evidence" value="ECO:0007669"/>
    <property type="project" value="UniProtKB-KW"/>
</dbReference>
<dbReference type="InterPro" id="IPR048876">
    <property type="entry name" value="BipA_C"/>
</dbReference>
<accession>A0A6J4THN3</accession>
<dbReference type="PROSITE" id="PS00301">
    <property type="entry name" value="G_TR_1"/>
    <property type="match status" value="1"/>
</dbReference>
<dbReference type="PRINTS" id="PR00315">
    <property type="entry name" value="ELONGATNFCT"/>
</dbReference>
<dbReference type="InterPro" id="IPR042116">
    <property type="entry name" value="TypA/BipA_C"/>
</dbReference>
<dbReference type="InterPro" id="IPR000795">
    <property type="entry name" value="T_Tr_GTP-bd_dom"/>
</dbReference>
<dbReference type="HAMAP" id="MF_00849">
    <property type="entry name" value="BipA"/>
    <property type="match status" value="1"/>
</dbReference>
<dbReference type="GO" id="GO:0019843">
    <property type="term" value="F:rRNA binding"/>
    <property type="evidence" value="ECO:0007669"/>
    <property type="project" value="UniProtKB-KW"/>
</dbReference>
<keyword evidence="3" id="KW-0963">Cytoplasm</keyword>
<dbReference type="Gene3D" id="2.40.50.250">
    <property type="entry name" value="bipa protein"/>
    <property type="match status" value="1"/>
</dbReference>
<dbReference type="CDD" id="cd03710">
    <property type="entry name" value="BipA_TypA_C"/>
    <property type="match status" value="1"/>
</dbReference>
<dbReference type="InterPro" id="IPR035647">
    <property type="entry name" value="EFG_III/V"/>
</dbReference>
<dbReference type="PANTHER" id="PTHR42908">
    <property type="entry name" value="TRANSLATION ELONGATION FACTOR-RELATED"/>
    <property type="match status" value="1"/>
</dbReference>
<dbReference type="Gene3D" id="3.30.70.240">
    <property type="match status" value="1"/>
</dbReference>
<evidence type="ECO:0000256" key="2">
    <source>
        <dbReference type="ARBA" id="ARBA00023134"/>
    </source>
</evidence>
<dbReference type="FunFam" id="3.40.50.300:FF:000055">
    <property type="entry name" value="GTP-binding protein TypA"/>
    <property type="match status" value="1"/>
</dbReference>
<keyword evidence="3" id="KW-0690">Ribosome biogenesis</keyword>
<evidence type="ECO:0000256" key="1">
    <source>
        <dbReference type="ARBA" id="ARBA00022741"/>
    </source>
</evidence>
<keyword evidence="1 3" id="KW-0547">Nucleotide-binding</keyword>
<dbReference type="CDD" id="cd03691">
    <property type="entry name" value="BipA_TypA_II"/>
    <property type="match status" value="1"/>
</dbReference>
<dbReference type="SUPFAM" id="SSF54980">
    <property type="entry name" value="EF-G C-terminal domain-like"/>
    <property type="match status" value="2"/>
</dbReference>
<dbReference type="Pfam" id="PF22042">
    <property type="entry name" value="EF-G_D2"/>
    <property type="match status" value="1"/>
</dbReference>
<dbReference type="InterPro" id="IPR000640">
    <property type="entry name" value="EFG_V-like"/>
</dbReference>
<dbReference type="InterPro" id="IPR035651">
    <property type="entry name" value="BipA_V"/>
</dbReference>
<comment type="subcellular location">
    <subcellularLocation>
        <location evidence="3">Cytoplasm</location>
    </subcellularLocation>
    <text evidence="3">Binds to ribosomes.</text>
</comment>
<dbReference type="InterPro" id="IPR047042">
    <property type="entry name" value="BipA_II"/>
</dbReference>
<sequence>MSMDTNTEQVSDWGRAADPAAVVPLRNIAIIAHVDHGKTTLVDGLLKQSNVFRDPDAAGDLIMDANDLERERGITILAKNTAIAYAGVKINVIDTPGHADFGGEVERVLNMADGCLLLVDAVEGPMPQTRTVLARALELGLRPIVVVNKIDRPNARSAEVVALTQDLFLDLATDAEQLEFPVLYTIARDGRAGFDPDPALLADDLRPLMETILSVVPPPVVDLDAPAQLLIASLDYDTHRGRIAIGRVNRGRIKAGDPLVHIGPDGEVTKGRAIYLATFAGLGRREVPEVFAGDIVALTGFADAKIGATLADPAAPDALAGVVIEEPTLKLTFGVNTSPFAGREGQFSTSRQLRERLFRELETNLSLRVAGTEQADVFAVSGRGELHLSILIETMRREGYEFQVSRPEVIAKEIDGVLCEPVEHLLIDTTEAFVGVVTDLVGGRRARMLDMVNDGRGAVRLEFSIPTRGLIGLRNAFLTASKGNGALSSRLIGYEPWQGAIASSRSGALVASETGVALANGLANAQERGITFIPPQTEVYEGMVIGQQPRPGDLAVNVCRAKKLTNIRSSTSDIAVRLTPPTILSLEQSLDFLADDELLEVTPKGWRLRKRLLTQDERNKVRKRAQEASASRS</sequence>
<dbReference type="InterPro" id="IPR053905">
    <property type="entry name" value="EF-G-like_DII"/>
</dbReference>
<dbReference type="Pfam" id="PF00009">
    <property type="entry name" value="GTP_EFTU"/>
    <property type="match status" value="1"/>
</dbReference>
<keyword evidence="2 3" id="KW-0342">GTP-binding</keyword>
<proteinExistence type="inferred from homology"/>
<dbReference type="Gene3D" id="3.40.50.300">
    <property type="entry name" value="P-loop containing nucleotide triphosphate hydrolases"/>
    <property type="match status" value="1"/>
</dbReference>
<dbReference type="FunFam" id="3.30.70.870:FF:000003">
    <property type="entry name" value="GTP-binding protein TypA"/>
    <property type="match status" value="1"/>
</dbReference>
<comment type="subunit">
    <text evidence="3">Monomer.</text>
</comment>
<feature type="binding site" evidence="3">
    <location>
        <begin position="35"/>
        <end position="40"/>
    </location>
    <ligand>
        <name>GTP</name>
        <dbReference type="ChEBI" id="CHEBI:37565"/>
    </ligand>
</feature>
<dbReference type="InterPro" id="IPR047041">
    <property type="entry name" value="BipA_GTP-bd_dom"/>
</dbReference>
<dbReference type="SUPFAM" id="SSF50447">
    <property type="entry name" value="Translation proteins"/>
    <property type="match status" value="1"/>
</dbReference>
<evidence type="ECO:0000313" key="5">
    <source>
        <dbReference type="EMBL" id="CAA9523482.1"/>
    </source>
</evidence>
<dbReference type="PANTHER" id="PTHR42908:SF8">
    <property type="entry name" value="TR-TYPE G DOMAIN-CONTAINING PROTEIN"/>
    <property type="match status" value="1"/>
</dbReference>
<dbReference type="Gene3D" id="2.40.30.10">
    <property type="entry name" value="Translation factors"/>
    <property type="match status" value="1"/>
</dbReference>
<reference evidence="5" key="1">
    <citation type="submission" date="2020-02" db="EMBL/GenBank/DDBJ databases">
        <authorList>
            <person name="Meier V. D."/>
        </authorList>
    </citation>
    <scope>NUCLEOTIDE SEQUENCE</scope>
    <source>
        <strain evidence="5">AVDCRST_MAG73</strain>
    </source>
</reference>
<dbReference type="InterPro" id="IPR006298">
    <property type="entry name" value="BipA"/>
</dbReference>
<keyword evidence="3" id="KW-0820">tRNA-binding</keyword>
<dbReference type="Pfam" id="PF21018">
    <property type="entry name" value="BipA_C"/>
    <property type="match status" value="1"/>
</dbReference>
<dbReference type="Gene3D" id="3.30.70.870">
    <property type="entry name" value="Elongation Factor G (Translational Gtpase), domain 3"/>
    <property type="match status" value="1"/>
</dbReference>
<dbReference type="InterPro" id="IPR027417">
    <property type="entry name" value="P-loop_NTPase"/>
</dbReference>
<dbReference type="NCBIfam" id="TIGR01394">
    <property type="entry name" value="TypA_BipA"/>
    <property type="match status" value="1"/>
</dbReference>
<feature type="domain" description="Tr-type G" evidence="4">
    <location>
        <begin position="23"/>
        <end position="220"/>
    </location>
</feature>
<comment type="similarity">
    <text evidence="3">Belongs to the TRAFAC class translation factor GTPase superfamily. Classic translation factor GTPase family. BipA subfamily.</text>
</comment>
<dbReference type="GO" id="GO:1990904">
    <property type="term" value="C:ribonucleoprotein complex"/>
    <property type="evidence" value="ECO:0007669"/>
    <property type="project" value="TreeGrafter"/>
</dbReference>
<name>A0A6J4THN3_9BACT</name>
<dbReference type="GO" id="GO:0003924">
    <property type="term" value="F:GTPase activity"/>
    <property type="evidence" value="ECO:0007669"/>
    <property type="project" value="UniProtKB-UniRule"/>
</dbReference>
<dbReference type="InterPro" id="IPR047043">
    <property type="entry name" value="BipA_III"/>
</dbReference>
<feature type="binding site" evidence="3">
    <location>
        <begin position="148"/>
        <end position="151"/>
    </location>
    <ligand>
        <name>GTP</name>
        <dbReference type="ChEBI" id="CHEBI:37565"/>
    </ligand>
</feature>
<keyword evidence="3" id="KW-0694">RNA-binding</keyword>
<dbReference type="CDD" id="cd16263">
    <property type="entry name" value="BipA_III"/>
    <property type="match status" value="1"/>
</dbReference>
<dbReference type="AlphaFoldDB" id="A0A6J4THN3"/>
<dbReference type="GO" id="GO:0000027">
    <property type="term" value="P:ribosomal large subunit assembly"/>
    <property type="evidence" value="ECO:0007669"/>
    <property type="project" value="UniProtKB-UniRule"/>
</dbReference>